<keyword evidence="8 14" id="KW-0808">Transferase</keyword>
<dbReference type="PIRSF" id="PIRSF000545">
    <property type="entry name" value="Pantothenate_kin"/>
    <property type="match status" value="1"/>
</dbReference>
<evidence type="ECO:0000256" key="13">
    <source>
        <dbReference type="ARBA" id="ARBA00032866"/>
    </source>
</evidence>
<dbReference type="CDD" id="cd02025">
    <property type="entry name" value="PanK"/>
    <property type="match status" value="1"/>
</dbReference>
<protein>
    <recommendedName>
        <fullName evidence="6 14">Pantothenate kinase</fullName>
        <ecNumber evidence="5 14">2.7.1.33</ecNumber>
    </recommendedName>
    <alternativeName>
        <fullName evidence="13 14">Pantothenic acid kinase</fullName>
    </alternativeName>
</protein>
<proteinExistence type="inferred from homology"/>
<feature type="domain" description="Phosphoribulokinase/uridine kinase" evidence="16">
    <location>
        <begin position="89"/>
        <end position="233"/>
    </location>
</feature>
<dbReference type="STRING" id="1921764.BSR28_00450"/>
<comment type="pathway">
    <text evidence="3 14 15">Cofactor biosynthesis; coenzyme A biosynthesis; CoA from (R)-pantothenate: step 1/5.</text>
</comment>
<dbReference type="HAMAP" id="MF_00215">
    <property type="entry name" value="Pantothen_kinase_1"/>
    <property type="match status" value="1"/>
</dbReference>
<evidence type="ECO:0000256" key="9">
    <source>
        <dbReference type="ARBA" id="ARBA00022741"/>
    </source>
</evidence>
<dbReference type="UniPathway" id="UPA00241">
    <property type="reaction ID" value="UER00352"/>
</dbReference>
<evidence type="ECO:0000256" key="4">
    <source>
        <dbReference type="ARBA" id="ARBA00006087"/>
    </source>
</evidence>
<dbReference type="PANTHER" id="PTHR10285">
    <property type="entry name" value="URIDINE KINASE"/>
    <property type="match status" value="1"/>
</dbReference>
<evidence type="ECO:0000256" key="11">
    <source>
        <dbReference type="ARBA" id="ARBA00022840"/>
    </source>
</evidence>
<evidence type="ECO:0000256" key="14">
    <source>
        <dbReference type="HAMAP-Rule" id="MF_00215"/>
    </source>
</evidence>
<keyword evidence="9 14" id="KW-0547">Nucleotide-binding</keyword>
<dbReference type="NCBIfam" id="TIGR00554">
    <property type="entry name" value="panK_bact"/>
    <property type="match status" value="1"/>
</dbReference>
<evidence type="ECO:0000256" key="15">
    <source>
        <dbReference type="RuleBase" id="RU003530"/>
    </source>
</evidence>
<keyword evidence="11 14" id="KW-0067">ATP-binding</keyword>
<name>A0A1Q5PQX8_9ACTO</name>
<dbReference type="EC" id="2.7.1.33" evidence="5 14"/>
<evidence type="ECO:0000256" key="7">
    <source>
        <dbReference type="ARBA" id="ARBA00022490"/>
    </source>
</evidence>
<comment type="caution">
    <text evidence="17">The sequence shown here is derived from an EMBL/GenBank/DDBJ whole genome shotgun (WGS) entry which is preliminary data.</text>
</comment>
<comment type="subcellular location">
    <subcellularLocation>
        <location evidence="2 14 15">Cytoplasm</location>
    </subcellularLocation>
</comment>
<dbReference type="Gene3D" id="3.40.50.300">
    <property type="entry name" value="P-loop containing nucleotide triphosphate hydrolases"/>
    <property type="match status" value="1"/>
</dbReference>
<reference evidence="17 18" key="1">
    <citation type="submission" date="2016-11" db="EMBL/GenBank/DDBJ databases">
        <title>Actinomyces gypaetusis sp. nov. isolated from the vulture Gypaetus barbatus in Qinghai Tibet Plateau China.</title>
        <authorList>
            <person name="Meng X."/>
        </authorList>
    </citation>
    <scope>NUCLEOTIDE SEQUENCE [LARGE SCALE GENOMIC DNA]</scope>
    <source>
        <strain evidence="17 18">VUL4_2</strain>
    </source>
</reference>
<evidence type="ECO:0000313" key="18">
    <source>
        <dbReference type="Proteomes" id="UP000186785"/>
    </source>
</evidence>
<keyword evidence="10 14" id="KW-0418">Kinase</keyword>
<dbReference type="InterPro" id="IPR004566">
    <property type="entry name" value="PanK"/>
</dbReference>
<keyword evidence="12 14" id="KW-0173">Coenzyme A biosynthesis</keyword>
<dbReference type="Pfam" id="PF00485">
    <property type="entry name" value="PRK"/>
    <property type="match status" value="1"/>
</dbReference>
<accession>A0A1Q5PQX8</accession>
<evidence type="ECO:0000256" key="2">
    <source>
        <dbReference type="ARBA" id="ARBA00004496"/>
    </source>
</evidence>
<feature type="binding site" evidence="14">
    <location>
        <begin position="94"/>
        <end position="101"/>
    </location>
    <ligand>
        <name>ATP</name>
        <dbReference type="ChEBI" id="CHEBI:30616"/>
    </ligand>
</feature>
<evidence type="ECO:0000256" key="10">
    <source>
        <dbReference type="ARBA" id="ARBA00022777"/>
    </source>
</evidence>
<evidence type="ECO:0000259" key="16">
    <source>
        <dbReference type="Pfam" id="PF00485"/>
    </source>
</evidence>
<keyword evidence="7 14" id="KW-0963">Cytoplasm</keyword>
<evidence type="ECO:0000256" key="8">
    <source>
        <dbReference type="ARBA" id="ARBA00022679"/>
    </source>
</evidence>
<dbReference type="GO" id="GO:0005737">
    <property type="term" value="C:cytoplasm"/>
    <property type="evidence" value="ECO:0007669"/>
    <property type="project" value="UniProtKB-SubCell"/>
</dbReference>
<dbReference type="GO" id="GO:0004594">
    <property type="term" value="F:pantothenate kinase activity"/>
    <property type="evidence" value="ECO:0007669"/>
    <property type="project" value="UniProtKB-UniRule"/>
</dbReference>
<evidence type="ECO:0000256" key="3">
    <source>
        <dbReference type="ARBA" id="ARBA00005225"/>
    </source>
</evidence>
<dbReference type="InterPro" id="IPR006083">
    <property type="entry name" value="PRK/URK"/>
</dbReference>
<evidence type="ECO:0000313" key="17">
    <source>
        <dbReference type="EMBL" id="OKL49879.1"/>
    </source>
</evidence>
<dbReference type="Proteomes" id="UP000186785">
    <property type="component" value="Unassembled WGS sequence"/>
</dbReference>
<dbReference type="GO" id="GO:0015937">
    <property type="term" value="P:coenzyme A biosynthetic process"/>
    <property type="evidence" value="ECO:0007669"/>
    <property type="project" value="UniProtKB-UniRule"/>
</dbReference>
<keyword evidence="18" id="KW-1185">Reference proteome</keyword>
<dbReference type="GO" id="GO:0005524">
    <property type="term" value="F:ATP binding"/>
    <property type="evidence" value="ECO:0007669"/>
    <property type="project" value="UniProtKB-UniRule"/>
</dbReference>
<comment type="similarity">
    <text evidence="4 14 15">Belongs to the prokaryotic pantothenate kinase family.</text>
</comment>
<evidence type="ECO:0000256" key="1">
    <source>
        <dbReference type="ARBA" id="ARBA00001206"/>
    </source>
</evidence>
<gene>
    <name evidence="14" type="primary">coaA</name>
    <name evidence="17" type="ORF">BSR29_02000</name>
</gene>
<dbReference type="EMBL" id="MQSV01000001">
    <property type="protein sequence ID" value="OKL49879.1"/>
    <property type="molecule type" value="Genomic_DNA"/>
</dbReference>
<evidence type="ECO:0000256" key="5">
    <source>
        <dbReference type="ARBA" id="ARBA00012102"/>
    </source>
</evidence>
<sequence>MLEGSDHLSPFLTISREDWARLAPNTELPLTDEEVKKLAGLGDPIDLKEVDAIYRPVSKLIEIYVQRQRQIAKERRQFLSEPETKVPFVVGIAGSVAVGKSSIARALQRLLQRFDQTPKVDLVTTDGFLLPNKELEERGLLGRKGFPDSYDRHALLRFLAEVKSGQQHVQAPVYSHVIYDVVPNEFISIDQPDILIVEGINVLQPPRINPHSHQPTLAVSDYFDFSIFIDAHHQDVESWYVDRFLSLREGAFRDKDSFFRAYADLDDEAAVSLARQIWTEINLVNFVQNIRPTRSRADLIIHKASDHRVSKLLLRKL</sequence>
<dbReference type="SUPFAM" id="SSF52540">
    <property type="entry name" value="P-loop containing nucleoside triphosphate hydrolases"/>
    <property type="match status" value="1"/>
</dbReference>
<evidence type="ECO:0000256" key="6">
    <source>
        <dbReference type="ARBA" id="ARBA00015080"/>
    </source>
</evidence>
<dbReference type="AlphaFoldDB" id="A0A1Q5PQX8"/>
<comment type="catalytic activity">
    <reaction evidence="1 14 15">
        <text>(R)-pantothenate + ATP = (R)-4'-phosphopantothenate + ADP + H(+)</text>
        <dbReference type="Rhea" id="RHEA:16373"/>
        <dbReference type="ChEBI" id="CHEBI:10986"/>
        <dbReference type="ChEBI" id="CHEBI:15378"/>
        <dbReference type="ChEBI" id="CHEBI:29032"/>
        <dbReference type="ChEBI" id="CHEBI:30616"/>
        <dbReference type="ChEBI" id="CHEBI:456216"/>
        <dbReference type="EC" id="2.7.1.33"/>
    </reaction>
</comment>
<organism evidence="17 18">
    <name type="scientific">Boudabousia liubingyangii</name>
    <dbReference type="NCBI Taxonomy" id="1921764"/>
    <lineage>
        <taxon>Bacteria</taxon>
        <taxon>Bacillati</taxon>
        <taxon>Actinomycetota</taxon>
        <taxon>Actinomycetes</taxon>
        <taxon>Actinomycetales</taxon>
        <taxon>Actinomycetaceae</taxon>
        <taxon>Boudabousia</taxon>
    </lineage>
</organism>
<evidence type="ECO:0000256" key="12">
    <source>
        <dbReference type="ARBA" id="ARBA00022993"/>
    </source>
</evidence>
<dbReference type="InterPro" id="IPR027417">
    <property type="entry name" value="P-loop_NTPase"/>
</dbReference>